<keyword evidence="2" id="KW-1185">Reference proteome</keyword>
<reference evidence="1" key="1">
    <citation type="submission" date="2022-07" db="EMBL/GenBank/DDBJ databases">
        <title>Genome Sequence of Physisporinus lineatus.</title>
        <authorList>
            <person name="Buettner E."/>
        </authorList>
    </citation>
    <scope>NUCLEOTIDE SEQUENCE</scope>
    <source>
        <strain evidence="1">VT162</strain>
    </source>
</reference>
<evidence type="ECO:0000313" key="1">
    <source>
        <dbReference type="EMBL" id="KAJ3482093.1"/>
    </source>
</evidence>
<accession>A0AAD5V4T7</accession>
<proteinExistence type="predicted"/>
<protein>
    <submittedName>
        <fullName evidence="1">Uncharacterized protein</fullName>
    </submittedName>
</protein>
<comment type="caution">
    <text evidence="1">The sequence shown here is derived from an EMBL/GenBank/DDBJ whole genome shotgun (WGS) entry which is preliminary data.</text>
</comment>
<gene>
    <name evidence="1" type="ORF">NLI96_g7214</name>
</gene>
<dbReference type="AlphaFoldDB" id="A0AAD5V4T7"/>
<evidence type="ECO:0000313" key="2">
    <source>
        <dbReference type="Proteomes" id="UP001212997"/>
    </source>
</evidence>
<name>A0AAD5V4T7_9APHY</name>
<sequence length="117" mass="12901">MPALKVEEEAEATVEEEEVTVVEDTRVAEEEVAVGIVEEEDMAEEDTVEEADMEVGDTKPLLVSRCSEDLVTFPPQSKFSRLCLSLLPEIDARLLALLVALHCVAFRDSLGFSLADF</sequence>
<dbReference type="Proteomes" id="UP001212997">
    <property type="component" value="Unassembled WGS sequence"/>
</dbReference>
<organism evidence="1 2">
    <name type="scientific">Meripilus lineatus</name>
    <dbReference type="NCBI Taxonomy" id="2056292"/>
    <lineage>
        <taxon>Eukaryota</taxon>
        <taxon>Fungi</taxon>
        <taxon>Dikarya</taxon>
        <taxon>Basidiomycota</taxon>
        <taxon>Agaricomycotina</taxon>
        <taxon>Agaricomycetes</taxon>
        <taxon>Polyporales</taxon>
        <taxon>Meripilaceae</taxon>
        <taxon>Meripilus</taxon>
    </lineage>
</organism>
<dbReference type="EMBL" id="JANAWD010000289">
    <property type="protein sequence ID" value="KAJ3482093.1"/>
    <property type="molecule type" value="Genomic_DNA"/>
</dbReference>